<keyword evidence="1" id="KW-0175">Coiled coil</keyword>
<reference evidence="3" key="3">
    <citation type="submission" date="2015-06" db="UniProtKB">
        <authorList>
            <consortium name="EnsemblMetazoa"/>
        </authorList>
    </citation>
    <scope>IDENTIFICATION</scope>
</reference>
<dbReference type="GeneID" id="20203645"/>
<evidence type="ECO:0000313" key="2">
    <source>
        <dbReference type="EMBL" id="ESO05759.1"/>
    </source>
</evidence>
<reference evidence="2 4" key="2">
    <citation type="journal article" date="2013" name="Nature">
        <title>Insights into bilaterian evolution from three spiralian genomes.</title>
        <authorList>
            <person name="Simakov O."/>
            <person name="Marletaz F."/>
            <person name="Cho S.J."/>
            <person name="Edsinger-Gonzales E."/>
            <person name="Havlak P."/>
            <person name="Hellsten U."/>
            <person name="Kuo D.H."/>
            <person name="Larsson T."/>
            <person name="Lv J."/>
            <person name="Arendt D."/>
            <person name="Savage R."/>
            <person name="Osoegawa K."/>
            <person name="de Jong P."/>
            <person name="Grimwood J."/>
            <person name="Chapman J.A."/>
            <person name="Shapiro H."/>
            <person name="Aerts A."/>
            <person name="Otillar R.P."/>
            <person name="Terry A.Y."/>
            <person name="Boore J.L."/>
            <person name="Grigoriev I.V."/>
            <person name="Lindberg D.R."/>
            <person name="Seaver E.C."/>
            <person name="Weisblat D.A."/>
            <person name="Putnam N.H."/>
            <person name="Rokhsar D.S."/>
        </authorList>
    </citation>
    <scope>NUCLEOTIDE SEQUENCE</scope>
</reference>
<feature type="coiled-coil region" evidence="1">
    <location>
        <begin position="29"/>
        <end position="84"/>
    </location>
</feature>
<dbReference type="RefSeq" id="XP_009016392.1">
    <property type="nucleotide sequence ID" value="XM_009018144.1"/>
</dbReference>
<reference evidence="4" key="1">
    <citation type="submission" date="2012-12" db="EMBL/GenBank/DDBJ databases">
        <authorList>
            <person name="Hellsten U."/>
            <person name="Grimwood J."/>
            <person name="Chapman J.A."/>
            <person name="Shapiro H."/>
            <person name="Aerts A."/>
            <person name="Otillar R.P."/>
            <person name="Terry A.Y."/>
            <person name="Boore J.L."/>
            <person name="Simakov O."/>
            <person name="Marletaz F."/>
            <person name="Cho S.-J."/>
            <person name="Edsinger-Gonzales E."/>
            <person name="Havlak P."/>
            <person name="Kuo D.-H."/>
            <person name="Larsson T."/>
            <person name="Lv J."/>
            <person name="Arendt D."/>
            <person name="Savage R."/>
            <person name="Osoegawa K."/>
            <person name="de Jong P."/>
            <person name="Lindberg D.R."/>
            <person name="Seaver E.C."/>
            <person name="Weisblat D.A."/>
            <person name="Putnam N.H."/>
            <person name="Grigoriev I.V."/>
            <person name="Rokhsar D.S."/>
        </authorList>
    </citation>
    <scope>NUCLEOTIDE SEQUENCE</scope>
</reference>
<evidence type="ECO:0000313" key="3">
    <source>
        <dbReference type="EnsemblMetazoa" id="HelroP171429"/>
    </source>
</evidence>
<accession>T1F496</accession>
<protein>
    <submittedName>
        <fullName evidence="2 3">Uncharacterized protein</fullName>
    </submittedName>
</protein>
<evidence type="ECO:0000256" key="1">
    <source>
        <dbReference type="SAM" id="Coils"/>
    </source>
</evidence>
<dbReference type="HOGENOM" id="CLU_1020397_0_0_1"/>
<dbReference type="EMBL" id="KB096325">
    <property type="protein sequence ID" value="ESO05759.1"/>
    <property type="molecule type" value="Genomic_DNA"/>
</dbReference>
<dbReference type="PANTHER" id="PTHR46888">
    <property type="entry name" value="ZINC KNUCKLE DOMAINCONTAINING PROTEIN-RELATED"/>
    <property type="match status" value="1"/>
</dbReference>
<dbReference type="PANTHER" id="PTHR46888:SF1">
    <property type="entry name" value="RIBONUCLEASE H"/>
    <property type="match status" value="1"/>
</dbReference>
<dbReference type="Proteomes" id="UP000015101">
    <property type="component" value="Unassembled WGS sequence"/>
</dbReference>
<dbReference type="CTD" id="20203645"/>
<sequence>MKWKKYRADLKLRKEEMRLKIDLKTMNIKEEARRAEFKMKKELRLAEEKMREEFRLKELEIQTKKELEAYKQAIKEKNNEATDDCRYWNIMVPDIEGCTVSSTALYISFAKKVKKVNEYEMDVNPEEEYKFIQSQLMKDLRNTSDYYFKSREVKTLADAIDFICADRLKKNNFKINTGIRISIAKETQDWLRGDELAKTIDHFKLNMRVAHNVKRMEFSRNTHNQMEMFGTGGMMYQRKINYNKYAIKCFTCVESGHVAAIVGTLNMRHGRNK</sequence>
<dbReference type="InParanoid" id="T1F496"/>
<proteinExistence type="predicted"/>
<dbReference type="EMBL" id="AMQM01003872">
    <property type="status" value="NOT_ANNOTATED_CDS"/>
    <property type="molecule type" value="Genomic_DNA"/>
</dbReference>
<dbReference type="EnsemblMetazoa" id="HelroT171429">
    <property type="protein sequence ID" value="HelroP171429"/>
    <property type="gene ID" value="HelroG171429"/>
</dbReference>
<dbReference type="AlphaFoldDB" id="T1F496"/>
<dbReference type="KEGG" id="hro:HELRODRAFT_171429"/>
<name>T1F496_HELRO</name>
<evidence type="ECO:0000313" key="4">
    <source>
        <dbReference type="Proteomes" id="UP000015101"/>
    </source>
</evidence>
<gene>
    <name evidence="3" type="primary">20203645</name>
    <name evidence="2" type="ORF">HELRODRAFT_171429</name>
</gene>
<keyword evidence="4" id="KW-1185">Reference proteome</keyword>
<organism evidence="3 4">
    <name type="scientific">Helobdella robusta</name>
    <name type="common">Californian leech</name>
    <dbReference type="NCBI Taxonomy" id="6412"/>
    <lineage>
        <taxon>Eukaryota</taxon>
        <taxon>Metazoa</taxon>
        <taxon>Spiralia</taxon>
        <taxon>Lophotrochozoa</taxon>
        <taxon>Annelida</taxon>
        <taxon>Clitellata</taxon>
        <taxon>Hirudinea</taxon>
        <taxon>Rhynchobdellida</taxon>
        <taxon>Glossiphoniidae</taxon>
        <taxon>Helobdella</taxon>
    </lineage>
</organism>